<dbReference type="Pfam" id="PF07731">
    <property type="entry name" value="Cu-oxidase_2"/>
    <property type="match status" value="1"/>
</dbReference>
<dbReference type="PANTHER" id="PTHR48267">
    <property type="entry name" value="CUPREDOXIN SUPERFAMILY PROTEIN"/>
    <property type="match status" value="1"/>
</dbReference>
<dbReference type="InterPro" id="IPR045087">
    <property type="entry name" value="Cu-oxidase_fam"/>
</dbReference>
<dbReference type="GO" id="GO:0016491">
    <property type="term" value="F:oxidoreductase activity"/>
    <property type="evidence" value="ECO:0007669"/>
    <property type="project" value="InterPro"/>
</dbReference>
<dbReference type="Gene3D" id="2.60.40.420">
    <property type="entry name" value="Cupredoxins - blue copper proteins"/>
    <property type="match status" value="2"/>
</dbReference>
<dbReference type="GO" id="GO:0005507">
    <property type="term" value="F:copper ion binding"/>
    <property type="evidence" value="ECO:0007669"/>
    <property type="project" value="InterPro"/>
</dbReference>
<dbReference type="EMBL" id="HBGH01011281">
    <property type="protein sequence ID" value="CAD9234167.1"/>
    <property type="molecule type" value="Transcribed_RNA"/>
</dbReference>
<dbReference type="InterPro" id="IPR008972">
    <property type="entry name" value="Cupredoxin"/>
</dbReference>
<dbReference type="PANTHER" id="PTHR48267:SF1">
    <property type="entry name" value="BILIRUBIN OXIDASE"/>
    <property type="match status" value="1"/>
</dbReference>
<feature type="domain" description="Plastocyanin-like" evidence="1">
    <location>
        <begin position="197"/>
        <end position="316"/>
    </location>
</feature>
<dbReference type="InterPro" id="IPR011706">
    <property type="entry name" value="Cu-oxidase_C"/>
</dbReference>
<evidence type="ECO:0000313" key="2">
    <source>
        <dbReference type="EMBL" id="CAD9234167.1"/>
    </source>
</evidence>
<accession>A0A7S1TF20</accession>
<gene>
    <name evidence="2" type="ORF">CCAE0312_LOCUS6255</name>
</gene>
<dbReference type="AlphaFoldDB" id="A0A7S1TF20"/>
<dbReference type="SUPFAM" id="SSF49503">
    <property type="entry name" value="Cupredoxins"/>
    <property type="match status" value="2"/>
</dbReference>
<protein>
    <recommendedName>
        <fullName evidence="1">Plastocyanin-like domain-containing protein</fullName>
    </recommendedName>
</protein>
<organism evidence="2">
    <name type="scientific">Compsopogon caeruleus</name>
    <dbReference type="NCBI Taxonomy" id="31354"/>
    <lineage>
        <taxon>Eukaryota</taxon>
        <taxon>Rhodophyta</taxon>
        <taxon>Compsopogonophyceae</taxon>
        <taxon>Compsopogonales</taxon>
        <taxon>Compsopogonaceae</taxon>
        <taxon>Compsopogon</taxon>
    </lineage>
</organism>
<proteinExistence type="predicted"/>
<evidence type="ECO:0000259" key="1">
    <source>
        <dbReference type="Pfam" id="PF07731"/>
    </source>
</evidence>
<sequence length="318" mass="36218">MVKEVNATNDRNEQYLPAKRPSVIPEYFGSVIAVNGKAWPKHRVHRAVYRLTIINGCNSRFLALQLTSNGSPVPPFNVVMGDRGFLDEVSTQNHLVVGPMERYTVLVDFRVARPGSEILLKNFGADVPLMRKKSLRPCGDGNKCDRPTNDVMMFAVDGTVDNSYEIPEVLPRPRPYPFDRPVAGRRIISLVEGEDRMDRLTLLLNDRPFSLNAAKDLMPKFGTSEIWCFNNTTPDTHPMHVHLIAFKILHRVAHGRHGKRRKIPADKDERGPKDVVKVYPDMTTCIKTSQFDLRGPYMVHCHILEHEDYVMMQTFTIV</sequence>
<name>A0A7S1TF20_9RHOD</name>
<reference evidence="2" key="1">
    <citation type="submission" date="2021-01" db="EMBL/GenBank/DDBJ databases">
        <authorList>
            <person name="Corre E."/>
            <person name="Pelletier E."/>
            <person name="Niang G."/>
            <person name="Scheremetjew M."/>
            <person name="Finn R."/>
            <person name="Kale V."/>
            <person name="Holt S."/>
            <person name="Cochrane G."/>
            <person name="Meng A."/>
            <person name="Brown T."/>
            <person name="Cohen L."/>
        </authorList>
    </citation>
    <scope>NUCLEOTIDE SEQUENCE</scope>
    <source>
        <strain evidence="2">SAG 36.94</strain>
    </source>
</reference>